<feature type="transmembrane region" description="Helical" evidence="6">
    <location>
        <begin position="42"/>
        <end position="59"/>
    </location>
</feature>
<dbReference type="AlphaFoldDB" id="A0A1M7RX21"/>
<protein>
    <submittedName>
        <fullName evidence="8">Membrane bound protein complex subunit mbxD</fullName>
    </submittedName>
</protein>
<dbReference type="EMBL" id="FRDJ01000001">
    <property type="protein sequence ID" value="SHN50701.1"/>
    <property type="molecule type" value="Genomic_DNA"/>
</dbReference>
<evidence type="ECO:0000313" key="9">
    <source>
        <dbReference type="Proteomes" id="UP000184207"/>
    </source>
</evidence>
<keyword evidence="5 6" id="KW-0472">Membrane</keyword>
<evidence type="ECO:0000256" key="3">
    <source>
        <dbReference type="ARBA" id="ARBA00022692"/>
    </source>
</evidence>
<accession>A0A1M7RX21</accession>
<keyword evidence="3 6" id="KW-0812">Transmembrane</keyword>
<evidence type="ECO:0000256" key="1">
    <source>
        <dbReference type="ARBA" id="ARBA00004651"/>
    </source>
</evidence>
<organism evidence="8 9">
    <name type="scientific">Fervidobacterium gondwanense DSM 13020</name>
    <dbReference type="NCBI Taxonomy" id="1121883"/>
    <lineage>
        <taxon>Bacteria</taxon>
        <taxon>Thermotogati</taxon>
        <taxon>Thermotogota</taxon>
        <taxon>Thermotogae</taxon>
        <taxon>Thermotogales</taxon>
        <taxon>Fervidobacteriaceae</taxon>
        <taxon>Fervidobacterium</taxon>
    </lineage>
</organism>
<dbReference type="RefSeq" id="WP_084634292.1">
    <property type="nucleotide sequence ID" value="NZ_FRDJ01000001.1"/>
</dbReference>
<keyword evidence="9" id="KW-1185">Reference proteome</keyword>
<keyword evidence="4 6" id="KW-1133">Transmembrane helix</keyword>
<feature type="transmembrane region" description="Helical" evidence="6">
    <location>
        <begin position="16"/>
        <end position="35"/>
    </location>
</feature>
<evidence type="ECO:0000256" key="6">
    <source>
        <dbReference type="SAM" id="Phobius"/>
    </source>
</evidence>
<feature type="transmembrane region" description="Helical" evidence="6">
    <location>
        <begin position="65"/>
        <end position="85"/>
    </location>
</feature>
<dbReference type="Pfam" id="PF13244">
    <property type="entry name" value="MbhD"/>
    <property type="match status" value="1"/>
</dbReference>
<feature type="domain" description="MrpA C-terminal/MbhD" evidence="7">
    <location>
        <begin position="24"/>
        <end position="87"/>
    </location>
</feature>
<dbReference type="STRING" id="1121883.SAMN02745226_00274"/>
<proteinExistence type="predicted"/>
<dbReference type="InterPro" id="IPR042106">
    <property type="entry name" value="Nuo/plastoQ_OxRdtase_6_NuoJ"/>
</dbReference>
<evidence type="ECO:0000256" key="5">
    <source>
        <dbReference type="ARBA" id="ARBA00023136"/>
    </source>
</evidence>
<dbReference type="OrthoDB" id="7875411at2"/>
<dbReference type="Gene3D" id="1.20.120.1200">
    <property type="entry name" value="NADH-ubiquinone/plastoquinone oxidoreductase chain 6, subunit NuoJ"/>
    <property type="match status" value="1"/>
</dbReference>
<evidence type="ECO:0000313" key="8">
    <source>
        <dbReference type="EMBL" id="SHN50701.1"/>
    </source>
</evidence>
<name>A0A1M7RX21_FERGO</name>
<keyword evidence="2" id="KW-1003">Cell membrane</keyword>
<gene>
    <name evidence="8" type="ORF">SAMN02745226_00274</name>
</gene>
<dbReference type="InterPro" id="IPR025383">
    <property type="entry name" value="MrpA_C/MbhD"/>
</dbReference>
<comment type="subcellular location">
    <subcellularLocation>
        <location evidence="1">Cell membrane</location>
        <topology evidence="1">Multi-pass membrane protein</topology>
    </subcellularLocation>
</comment>
<sequence>MSNLKEFLTSLELIDYVSYLVGGLMVVFGIFAVEAKKIFDSLLALSALSMLSVLIFVVLKAPDVAITEAAVGSGLASAVMIFALFRISNPENKRGNKNKAGEEE</sequence>
<dbReference type="Proteomes" id="UP000184207">
    <property type="component" value="Unassembled WGS sequence"/>
</dbReference>
<evidence type="ECO:0000256" key="2">
    <source>
        <dbReference type="ARBA" id="ARBA00022475"/>
    </source>
</evidence>
<reference evidence="9" key="1">
    <citation type="submission" date="2016-12" db="EMBL/GenBank/DDBJ databases">
        <authorList>
            <person name="Varghese N."/>
            <person name="Submissions S."/>
        </authorList>
    </citation>
    <scope>NUCLEOTIDE SEQUENCE [LARGE SCALE GENOMIC DNA]</scope>
    <source>
        <strain evidence="9">DSM 13020</strain>
    </source>
</reference>
<evidence type="ECO:0000256" key="4">
    <source>
        <dbReference type="ARBA" id="ARBA00022989"/>
    </source>
</evidence>
<dbReference type="GO" id="GO:0005886">
    <property type="term" value="C:plasma membrane"/>
    <property type="evidence" value="ECO:0007669"/>
    <property type="project" value="UniProtKB-SubCell"/>
</dbReference>
<evidence type="ECO:0000259" key="7">
    <source>
        <dbReference type="Pfam" id="PF13244"/>
    </source>
</evidence>